<keyword evidence="1" id="KW-0472">Membrane</keyword>
<sequence>MTVRTTRRALRPRPPAVRAALGVAGLGLVLVLVGVVLPVWTAIGAADGAVAGAVDVPAGRIAAVTVLGLLVVLALAVGLVLTRRAALAWPLALAALALALVVAVYPLLATAARAVQQGREFIPWVSDLVVRFTG</sequence>
<evidence type="ECO:0000256" key="1">
    <source>
        <dbReference type="SAM" id="Phobius"/>
    </source>
</evidence>
<feature type="transmembrane region" description="Helical" evidence="1">
    <location>
        <begin position="61"/>
        <end position="81"/>
    </location>
</feature>
<dbReference type="Proteomes" id="UP000758168">
    <property type="component" value="Unassembled WGS sequence"/>
</dbReference>
<comment type="caution">
    <text evidence="2">The sequence shown here is derived from an EMBL/GenBank/DDBJ whole genome shotgun (WGS) entry which is preliminary data.</text>
</comment>
<dbReference type="RefSeq" id="WP_210056399.1">
    <property type="nucleotide sequence ID" value="NZ_BAAAMH010000020.1"/>
</dbReference>
<keyword evidence="3" id="KW-1185">Reference proteome</keyword>
<protein>
    <submittedName>
        <fullName evidence="2">Lysylphosphatidylglycerol synthetase-like protein (DUF2156 family)</fullName>
    </submittedName>
</protein>
<accession>A0ABS4ZA38</accession>
<keyword evidence="1" id="KW-1133">Transmembrane helix</keyword>
<evidence type="ECO:0000313" key="3">
    <source>
        <dbReference type="Proteomes" id="UP000758168"/>
    </source>
</evidence>
<feature type="transmembrane region" description="Helical" evidence="1">
    <location>
        <begin position="20"/>
        <end position="41"/>
    </location>
</feature>
<keyword evidence="1" id="KW-0812">Transmembrane</keyword>
<dbReference type="EMBL" id="JAGIOB010000001">
    <property type="protein sequence ID" value="MBP2417645.1"/>
    <property type="molecule type" value="Genomic_DNA"/>
</dbReference>
<proteinExistence type="predicted"/>
<organism evidence="2 3">
    <name type="scientific">Microlunatus capsulatus</name>
    <dbReference type="NCBI Taxonomy" id="99117"/>
    <lineage>
        <taxon>Bacteria</taxon>
        <taxon>Bacillati</taxon>
        <taxon>Actinomycetota</taxon>
        <taxon>Actinomycetes</taxon>
        <taxon>Propionibacteriales</taxon>
        <taxon>Propionibacteriaceae</taxon>
        <taxon>Microlunatus</taxon>
    </lineage>
</organism>
<feature type="transmembrane region" description="Helical" evidence="1">
    <location>
        <begin position="88"/>
        <end position="108"/>
    </location>
</feature>
<reference evidence="2 3" key="1">
    <citation type="submission" date="2021-03" db="EMBL/GenBank/DDBJ databases">
        <title>Sequencing the genomes of 1000 actinobacteria strains.</title>
        <authorList>
            <person name="Klenk H.-P."/>
        </authorList>
    </citation>
    <scope>NUCLEOTIDE SEQUENCE [LARGE SCALE GENOMIC DNA]</scope>
    <source>
        <strain evidence="2 3">DSM 12936</strain>
    </source>
</reference>
<gene>
    <name evidence="2" type="ORF">JOF54_002567</name>
</gene>
<evidence type="ECO:0000313" key="2">
    <source>
        <dbReference type="EMBL" id="MBP2417645.1"/>
    </source>
</evidence>
<name>A0ABS4ZA38_9ACTN</name>